<accession>A0ABQ9G0E0</accession>
<name>A0ABQ9G0E0_9NEOP</name>
<evidence type="ECO:0000313" key="4">
    <source>
        <dbReference type="Proteomes" id="UP001159363"/>
    </source>
</evidence>
<feature type="signal peptide" evidence="2">
    <location>
        <begin position="1"/>
        <end position="20"/>
    </location>
</feature>
<feature type="region of interest" description="Disordered" evidence="1">
    <location>
        <begin position="436"/>
        <end position="460"/>
    </location>
</feature>
<proteinExistence type="predicted"/>
<keyword evidence="4" id="KW-1185">Reference proteome</keyword>
<evidence type="ECO:0000256" key="1">
    <source>
        <dbReference type="SAM" id="MobiDB-lite"/>
    </source>
</evidence>
<gene>
    <name evidence="3" type="ORF">PR048_033478</name>
</gene>
<dbReference type="EMBL" id="JARBHB010000017">
    <property type="protein sequence ID" value="KAJ8865954.1"/>
    <property type="molecule type" value="Genomic_DNA"/>
</dbReference>
<reference evidence="3 4" key="1">
    <citation type="submission" date="2023-02" db="EMBL/GenBank/DDBJ databases">
        <title>LHISI_Scaffold_Assembly.</title>
        <authorList>
            <person name="Stuart O.P."/>
            <person name="Cleave R."/>
            <person name="Magrath M.J.L."/>
            <person name="Mikheyev A.S."/>
        </authorList>
    </citation>
    <scope>NUCLEOTIDE SEQUENCE [LARGE SCALE GENOMIC DNA]</scope>
    <source>
        <strain evidence="3">Daus_M_001</strain>
        <tissue evidence="3">Leg muscle</tissue>
    </source>
</reference>
<sequence length="655" mass="73789">MFVHAWGLWGSPHLGLPALALVEDEDGQQQRQQRHEVANLVDTVHLLSPLQHTQHTLVICCSRILIQQKKKKTGQPVASSSTVPTCRNPGVTRSKNEPGSPWWEVSRLTAQPPLPISFCGRTVRDTKPADATGLRGRYLPPPRPSTHTGAWRQCRLAVRTLRLADFKSAVVRRIARRDKLDQTRPEFGCLYHVPLELHSLWAIPATRPTFLLHASSAICAIPFPRGPHAVTFLPLNCKGPRWFSGQTTRRTGFDSRWGRCHILACGNRVRRCRWSAGFLGDIPFPPPLYSGAAPYSPQFTLIEYKDFYVKRRQNLSNIHSLQNPLHRPAIGDEFAKQRADIGQLYAGRVASLINHRQVKREGWVCPIADNRSQRNSLPEPRLRSLRVSQVLCASVVSELEDLVQEFCRRCPWHSPEGKIKKWCYVRRSWRPRYRVITTDPSSRKRNQEKHDPPNPNEAVHRLSGNGLFERSVVLFENAELPSSVNLRTLECPHRGLITKCTTGFQQSWSRLASTAVNTLAFKPCDLGLVPLPPTKFGFLSDGVPPQPSSLLKRKECSFFTPLPSSILWRPSPACLRDSPLPPPRSSRVHHGFSHVGRCSWLTDFLGDLPFPPPLQSDTAQYTPPVTLIGSQDLDVKSRPNHSTPLHSKVLAPCIK</sequence>
<feature type="chain" id="PRO_5046818361" evidence="2">
    <location>
        <begin position="21"/>
        <end position="655"/>
    </location>
</feature>
<dbReference type="Proteomes" id="UP001159363">
    <property type="component" value="Chromosome 16"/>
</dbReference>
<evidence type="ECO:0000313" key="3">
    <source>
        <dbReference type="EMBL" id="KAJ8865954.1"/>
    </source>
</evidence>
<feature type="compositionally biased region" description="Polar residues" evidence="1">
    <location>
        <begin position="76"/>
        <end position="85"/>
    </location>
</feature>
<protein>
    <submittedName>
        <fullName evidence="3">Uncharacterized protein</fullName>
    </submittedName>
</protein>
<comment type="caution">
    <text evidence="3">The sequence shown here is derived from an EMBL/GenBank/DDBJ whole genome shotgun (WGS) entry which is preliminary data.</text>
</comment>
<evidence type="ECO:0000256" key="2">
    <source>
        <dbReference type="SAM" id="SignalP"/>
    </source>
</evidence>
<feature type="region of interest" description="Disordered" evidence="1">
    <location>
        <begin position="72"/>
        <end position="102"/>
    </location>
</feature>
<keyword evidence="2" id="KW-0732">Signal</keyword>
<organism evidence="3 4">
    <name type="scientific">Dryococelus australis</name>
    <dbReference type="NCBI Taxonomy" id="614101"/>
    <lineage>
        <taxon>Eukaryota</taxon>
        <taxon>Metazoa</taxon>
        <taxon>Ecdysozoa</taxon>
        <taxon>Arthropoda</taxon>
        <taxon>Hexapoda</taxon>
        <taxon>Insecta</taxon>
        <taxon>Pterygota</taxon>
        <taxon>Neoptera</taxon>
        <taxon>Polyneoptera</taxon>
        <taxon>Phasmatodea</taxon>
        <taxon>Verophasmatodea</taxon>
        <taxon>Anareolatae</taxon>
        <taxon>Phasmatidae</taxon>
        <taxon>Eurycanthinae</taxon>
        <taxon>Dryococelus</taxon>
    </lineage>
</organism>